<keyword evidence="1" id="KW-0863">Zinc-finger</keyword>
<dbReference type="PANTHER" id="PTHR46719">
    <property type="entry name" value="TRANSCRIPTION FACTOR C2H2 FAMILY-RELATED"/>
    <property type="match status" value="1"/>
</dbReference>
<dbReference type="EMBL" id="BTGU01000505">
    <property type="protein sequence ID" value="GMN67824.1"/>
    <property type="molecule type" value="Genomic_DNA"/>
</dbReference>
<evidence type="ECO:0000313" key="4">
    <source>
        <dbReference type="EMBL" id="GMN67814.1"/>
    </source>
</evidence>
<dbReference type="Proteomes" id="UP001187192">
    <property type="component" value="Unassembled WGS sequence"/>
</dbReference>
<evidence type="ECO:0000313" key="6">
    <source>
        <dbReference type="EMBL" id="GMN67824.1"/>
    </source>
</evidence>
<accession>A0AA88EEW4</accession>
<keyword evidence="1" id="KW-0862">Zinc</keyword>
<dbReference type="Pfam" id="PF13639">
    <property type="entry name" value="zf-RING_2"/>
    <property type="match status" value="1"/>
</dbReference>
<evidence type="ECO:0000256" key="1">
    <source>
        <dbReference type="PROSITE-ProRule" id="PRU00175"/>
    </source>
</evidence>
<evidence type="ECO:0000313" key="8">
    <source>
        <dbReference type="Proteomes" id="UP001187192"/>
    </source>
</evidence>
<protein>
    <recommendedName>
        <fullName evidence="3">RING-type domain-containing protein</fullName>
    </recommendedName>
</protein>
<gene>
    <name evidence="4" type="ORF">TIFTF001_036872</name>
    <name evidence="5" type="ORF">TIFTF001_036876</name>
    <name evidence="6" type="ORF">TIFTF001_036882</name>
    <name evidence="7" type="ORF">TIFTF001_036886</name>
</gene>
<dbReference type="EMBL" id="BTGU01000506">
    <property type="protein sequence ID" value="GMN67825.1"/>
    <property type="molecule type" value="Genomic_DNA"/>
</dbReference>
<name>A0AA88EEW4_FICCA</name>
<dbReference type="InterPro" id="IPR001841">
    <property type="entry name" value="Znf_RING"/>
</dbReference>
<keyword evidence="2" id="KW-0472">Membrane</keyword>
<dbReference type="EMBL" id="BTGU01000503">
    <property type="protein sequence ID" value="GMN67814.1"/>
    <property type="molecule type" value="Genomic_DNA"/>
</dbReference>
<feature type="transmembrane region" description="Helical" evidence="2">
    <location>
        <begin position="12"/>
        <end position="35"/>
    </location>
</feature>
<organism evidence="4 8">
    <name type="scientific">Ficus carica</name>
    <name type="common">Common fig</name>
    <dbReference type="NCBI Taxonomy" id="3494"/>
    <lineage>
        <taxon>Eukaryota</taxon>
        <taxon>Viridiplantae</taxon>
        <taxon>Streptophyta</taxon>
        <taxon>Embryophyta</taxon>
        <taxon>Tracheophyta</taxon>
        <taxon>Spermatophyta</taxon>
        <taxon>Magnoliopsida</taxon>
        <taxon>eudicotyledons</taxon>
        <taxon>Gunneridae</taxon>
        <taxon>Pentapetalae</taxon>
        <taxon>rosids</taxon>
        <taxon>fabids</taxon>
        <taxon>Rosales</taxon>
        <taxon>Moraceae</taxon>
        <taxon>Ficeae</taxon>
        <taxon>Ficus</taxon>
    </lineage>
</organism>
<dbReference type="SUPFAM" id="SSF57850">
    <property type="entry name" value="RING/U-box"/>
    <property type="match status" value="1"/>
</dbReference>
<keyword evidence="2" id="KW-0812">Transmembrane</keyword>
<evidence type="ECO:0000313" key="5">
    <source>
        <dbReference type="EMBL" id="GMN67815.1"/>
    </source>
</evidence>
<dbReference type="InterPro" id="IPR013083">
    <property type="entry name" value="Znf_RING/FYVE/PHD"/>
</dbReference>
<dbReference type="SMART" id="SM00184">
    <property type="entry name" value="RING"/>
    <property type="match status" value="1"/>
</dbReference>
<evidence type="ECO:0000313" key="7">
    <source>
        <dbReference type="EMBL" id="GMN67825.1"/>
    </source>
</evidence>
<dbReference type="CDD" id="cd16461">
    <property type="entry name" value="RING-H2_EL5-like"/>
    <property type="match status" value="1"/>
</dbReference>
<dbReference type="EMBL" id="BTGU01000504">
    <property type="protein sequence ID" value="GMN67815.1"/>
    <property type="molecule type" value="Genomic_DNA"/>
</dbReference>
<evidence type="ECO:0000256" key="2">
    <source>
        <dbReference type="SAM" id="Phobius"/>
    </source>
</evidence>
<dbReference type="InterPro" id="IPR045899">
    <property type="entry name" value="ATL71-like"/>
</dbReference>
<dbReference type="AlphaFoldDB" id="A0AA88EEW4"/>
<comment type="caution">
    <text evidence="4">The sequence shown here is derived from an EMBL/GenBank/DDBJ whole genome shotgun (WGS) entry which is preliminary data.</text>
</comment>
<evidence type="ECO:0000259" key="3">
    <source>
        <dbReference type="PROSITE" id="PS50089"/>
    </source>
</evidence>
<dbReference type="PROSITE" id="PS50089">
    <property type="entry name" value="ZF_RING_2"/>
    <property type="match status" value="1"/>
</dbReference>
<dbReference type="PANTHER" id="PTHR46719:SF7">
    <property type="entry name" value="RING-H2 FINGER PROTEIN ATL71-RELATED"/>
    <property type="match status" value="1"/>
</dbReference>
<feature type="domain" description="RING-type" evidence="3">
    <location>
        <begin position="102"/>
        <end position="144"/>
    </location>
</feature>
<keyword evidence="1" id="KW-0479">Metal-binding</keyword>
<keyword evidence="8" id="KW-1185">Reference proteome</keyword>
<dbReference type="Gene3D" id="3.30.40.10">
    <property type="entry name" value="Zinc/RING finger domain, C3HC4 (zinc finger)"/>
    <property type="match status" value="1"/>
</dbReference>
<keyword evidence="2" id="KW-1133">Transmembrane helix</keyword>
<proteinExistence type="predicted"/>
<sequence>MGSSHEDSVHFIFATVLTISFLIFIIIMTIISYFIGRRRLPGIIPDDHHAITDEDAKVDAEKGLNEATLKGFPKLVYSKAANSNKVGNGGSNYSGTTALMSCSVCLVDYDESDVLRMLPDCGHVFHLKCVDSWLRLHPTCPLCRKLPGASTGNPSSFTISV</sequence>
<reference evidence="4" key="1">
    <citation type="submission" date="2023-07" db="EMBL/GenBank/DDBJ databases">
        <title>draft genome sequence of fig (Ficus carica).</title>
        <authorList>
            <person name="Takahashi T."/>
            <person name="Nishimura K."/>
        </authorList>
    </citation>
    <scope>NUCLEOTIDE SEQUENCE</scope>
</reference>
<dbReference type="GO" id="GO:0008270">
    <property type="term" value="F:zinc ion binding"/>
    <property type="evidence" value="ECO:0007669"/>
    <property type="project" value="UniProtKB-KW"/>
</dbReference>